<dbReference type="EMBL" id="CADEAL010000093">
    <property type="protein sequence ID" value="CAB1414239.1"/>
    <property type="molecule type" value="Genomic_DNA"/>
</dbReference>
<proteinExistence type="predicted"/>
<reference evidence="2" key="1">
    <citation type="submission" date="2020-03" db="EMBL/GenBank/DDBJ databases">
        <authorList>
            <person name="Weist P."/>
        </authorList>
    </citation>
    <scope>NUCLEOTIDE SEQUENCE</scope>
</reference>
<protein>
    <submittedName>
        <fullName evidence="2">Uncharacterized protein</fullName>
    </submittedName>
</protein>
<comment type="caution">
    <text evidence="2">The sequence shown here is derived from an EMBL/GenBank/DDBJ whole genome shotgun (WGS) entry which is preliminary data.</text>
</comment>
<dbReference type="AlphaFoldDB" id="A0A9N7TLP2"/>
<gene>
    <name evidence="2" type="ORF">PLEPLA_LOCUS1946</name>
</gene>
<evidence type="ECO:0000313" key="3">
    <source>
        <dbReference type="Proteomes" id="UP001153269"/>
    </source>
</evidence>
<sequence>MSTPGMMGNQYWAQLINTNPIFTSRKKRQNRTRDGILPDADPLNHNHSLPNTARFYTPQPPGSVHRERAFDLLQESPSSFPISSRTGARRWIYDARERK</sequence>
<evidence type="ECO:0000256" key="1">
    <source>
        <dbReference type="SAM" id="MobiDB-lite"/>
    </source>
</evidence>
<keyword evidence="3" id="KW-1185">Reference proteome</keyword>
<dbReference type="Proteomes" id="UP001153269">
    <property type="component" value="Unassembled WGS sequence"/>
</dbReference>
<evidence type="ECO:0000313" key="2">
    <source>
        <dbReference type="EMBL" id="CAB1414239.1"/>
    </source>
</evidence>
<name>A0A9N7TLP2_PLEPL</name>
<organism evidence="2 3">
    <name type="scientific">Pleuronectes platessa</name>
    <name type="common">European plaice</name>
    <dbReference type="NCBI Taxonomy" id="8262"/>
    <lineage>
        <taxon>Eukaryota</taxon>
        <taxon>Metazoa</taxon>
        <taxon>Chordata</taxon>
        <taxon>Craniata</taxon>
        <taxon>Vertebrata</taxon>
        <taxon>Euteleostomi</taxon>
        <taxon>Actinopterygii</taxon>
        <taxon>Neopterygii</taxon>
        <taxon>Teleostei</taxon>
        <taxon>Neoteleostei</taxon>
        <taxon>Acanthomorphata</taxon>
        <taxon>Carangaria</taxon>
        <taxon>Pleuronectiformes</taxon>
        <taxon>Pleuronectoidei</taxon>
        <taxon>Pleuronectidae</taxon>
        <taxon>Pleuronectes</taxon>
    </lineage>
</organism>
<accession>A0A9N7TLP2</accession>
<feature type="region of interest" description="Disordered" evidence="1">
    <location>
        <begin position="23"/>
        <end position="64"/>
    </location>
</feature>